<dbReference type="InterPro" id="IPR035919">
    <property type="entry name" value="EAL_sf"/>
</dbReference>
<proteinExistence type="predicted"/>
<dbReference type="CDD" id="cd01948">
    <property type="entry name" value="EAL"/>
    <property type="match status" value="1"/>
</dbReference>
<feature type="domain" description="EAL" evidence="2">
    <location>
        <begin position="138"/>
        <end position="398"/>
    </location>
</feature>
<dbReference type="PROSITE" id="PS50883">
    <property type="entry name" value="EAL"/>
    <property type="match status" value="1"/>
</dbReference>
<dbReference type="SUPFAM" id="SSF141868">
    <property type="entry name" value="EAL domain-like"/>
    <property type="match status" value="1"/>
</dbReference>
<protein>
    <submittedName>
        <fullName evidence="3">EAL domain-containing protein</fullName>
    </submittedName>
</protein>
<dbReference type="InterPro" id="IPR001633">
    <property type="entry name" value="EAL_dom"/>
</dbReference>
<keyword evidence="4" id="KW-1185">Reference proteome</keyword>
<evidence type="ECO:0000313" key="3">
    <source>
        <dbReference type="EMBL" id="MFC2926473.1"/>
    </source>
</evidence>
<accession>A0ABV6ZYN9</accession>
<sequence length="403" mass="44503">MIRATDILIVLTYAMIAIVAALAFERFGLMSTSFAWLMGAFVFLIAGQAHSAAARSIERKAFDDQIHELKASNLSLLEEVEAANARIDTITETIRAEASEREATLTGEVRMLEDLVKRMGNGRTIAPAANAAPQPRQSSVDIETVRDALANNRIDLYLQPVVSLPQRKIYFYESYSRLRDAAGQVIAPASFIHAAEEAGIVAEVDNLLLFRCVQIVKRLTKSDRRIGIFCNLSLRSLADENFFPAFLDFMRRHSELSGSLIFEIPQGVFESRSTAAARNMARLADYGFRFSIDQIRDLDVDIAEMQRAGIRFAKIEGTRLIDTIRNGGAIGGIEAGSIEPRDIAGLFARHGIDLIAEKVEDEATIVEILDIDIAYAQGHLFGEPRPVREDVLDAASEPVRMAS</sequence>
<feature type="transmembrane region" description="Helical" evidence="1">
    <location>
        <begin position="7"/>
        <end position="27"/>
    </location>
</feature>
<evidence type="ECO:0000259" key="2">
    <source>
        <dbReference type="PROSITE" id="PS50883"/>
    </source>
</evidence>
<dbReference type="PANTHER" id="PTHR33121">
    <property type="entry name" value="CYCLIC DI-GMP PHOSPHODIESTERASE PDEF"/>
    <property type="match status" value="1"/>
</dbReference>
<dbReference type="Gene3D" id="3.20.20.450">
    <property type="entry name" value="EAL domain"/>
    <property type="match status" value="1"/>
</dbReference>
<reference evidence="4" key="1">
    <citation type="journal article" date="2019" name="Int. J. Syst. Evol. Microbiol.">
        <title>The Global Catalogue of Microorganisms (GCM) 10K type strain sequencing project: providing services to taxonomists for standard genome sequencing and annotation.</title>
        <authorList>
            <consortium name="The Broad Institute Genomics Platform"/>
            <consortium name="The Broad Institute Genome Sequencing Center for Infectious Disease"/>
            <person name="Wu L."/>
            <person name="Ma J."/>
        </authorList>
    </citation>
    <scope>NUCLEOTIDE SEQUENCE [LARGE SCALE GENOMIC DNA]</scope>
    <source>
        <strain evidence="4">KCTC 52487</strain>
    </source>
</reference>
<keyword evidence="1" id="KW-0812">Transmembrane</keyword>
<organism evidence="3 4">
    <name type="scientific">Hyphobacterium vulgare</name>
    <dbReference type="NCBI Taxonomy" id="1736751"/>
    <lineage>
        <taxon>Bacteria</taxon>
        <taxon>Pseudomonadati</taxon>
        <taxon>Pseudomonadota</taxon>
        <taxon>Alphaproteobacteria</taxon>
        <taxon>Maricaulales</taxon>
        <taxon>Maricaulaceae</taxon>
        <taxon>Hyphobacterium</taxon>
    </lineage>
</organism>
<dbReference type="InterPro" id="IPR050706">
    <property type="entry name" value="Cyclic-di-GMP_PDE-like"/>
</dbReference>
<dbReference type="RefSeq" id="WP_343164265.1">
    <property type="nucleotide sequence ID" value="NZ_JBHRSV010000019.1"/>
</dbReference>
<dbReference type="SMART" id="SM00052">
    <property type="entry name" value="EAL"/>
    <property type="match status" value="1"/>
</dbReference>
<name>A0ABV6ZYN9_9PROT</name>
<gene>
    <name evidence="3" type="ORF">ACFOOR_10190</name>
</gene>
<dbReference type="EMBL" id="JBHRSV010000019">
    <property type="protein sequence ID" value="MFC2926473.1"/>
    <property type="molecule type" value="Genomic_DNA"/>
</dbReference>
<dbReference type="Pfam" id="PF00563">
    <property type="entry name" value="EAL"/>
    <property type="match status" value="1"/>
</dbReference>
<comment type="caution">
    <text evidence="3">The sequence shown here is derived from an EMBL/GenBank/DDBJ whole genome shotgun (WGS) entry which is preliminary data.</text>
</comment>
<keyword evidence="1" id="KW-0472">Membrane</keyword>
<evidence type="ECO:0000313" key="4">
    <source>
        <dbReference type="Proteomes" id="UP001595379"/>
    </source>
</evidence>
<dbReference type="PANTHER" id="PTHR33121:SF79">
    <property type="entry name" value="CYCLIC DI-GMP PHOSPHODIESTERASE PDED-RELATED"/>
    <property type="match status" value="1"/>
</dbReference>
<keyword evidence="1" id="KW-1133">Transmembrane helix</keyword>
<evidence type="ECO:0000256" key="1">
    <source>
        <dbReference type="SAM" id="Phobius"/>
    </source>
</evidence>
<dbReference type="Proteomes" id="UP001595379">
    <property type="component" value="Unassembled WGS sequence"/>
</dbReference>